<gene>
    <name evidence="1" type="ORF">B296_00051879</name>
</gene>
<comment type="caution">
    <text evidence="1">The sequence shown here is derived from an EMBL/GenBank/DDBJ whole genome shotgun (WGS) entry which is preliminary data.</text>
</comment>
<evidence type="ECO:0000313" key="2">
    <source>
        <dbReference type="Proteomes" id="UP000287651"/>
    </source>
</evidence>
<proteinExistence type="predicted"/>
<dbReference type="Proteomes" id="UP000287651">
    <property type="component" value="Unassembled WGS sequence"/>
</dbReference>
<name>A0A426YEV9_ENSVE</name>
<dbReference type="InterPro" id="IPR036045">
    <property type="entry name" value="Sec1-like_sf"/>
</dbReference>
<reference evidence="1 2" key="1">
    <citation type="journal article" date="2014" name="Agronomy (Basel)">
        <title>A Draft Genome Sequence for Ensete ventricosum, the Drought-Tolerant Tree Against Hunger.</title>
        <authorList>
            <person name="Harrison J."/>
            <person name="Moore K.A."/>
            <person name="Paszkiewicz K."/>
            <person name="Jones T."/>
            <person name="Grant M."/>
            <person name="Ambacheew D."/>
            <person name="Muzemil S."/>
            <person name="Studholme D.J."/>
        </authorList>
    </citation>
    <scope>NUCLEOTIDE SEQUENCE [LARGE SCALE GENOMIC DNA]</scope>
</reference>
<dbReference type="InterPro" id="IPR043154">
    <property type="entry name" value="Sec-1-like_dom1"/>
</dbReference>
<protein>
    <submittedName>
        <fullName evidence="1">Uncharacterized protein</fullName>
    </submittedName>
</protein>
<dbReference type="EMBL" id="AMZH03012864">
    <property type="protein sequence ID" value="RRT50264.1"/>
    <property type="molecule type" value="Genomic_DNA"/>
</dbReference>
<organism evidence="1 2">
    <name type="scientific">Ensete ventricosum</name>
    <name type="common">Abyssinian banana</name>
    <name type="synonym">Musa ensete</name>
    <dbReference type="NCBI Taxonomy" id="4639"/>
    <lineage>
        <taxon>Eukaryota</taxon>
        <taxon>Viridiplantae</taxon>
        <taxon>Streptophyta</taxon>
        <taxon>Embryophyta</taxon>
        <taxon>Tracheophyta</taxon>
        <taxon>Spermatophyta</taxon>
        <taxon>Magnoliopsida</taxon>
        <taxon>Liliopsida</taxon>
        <taxon>Zingiberales</taxon>
        <taxon>Musaceae</taxon>
        <taxon>Ensete</taxon>
    </lineage>
</organism>
<evidence type="ECO:0000313" key="1">
    <source>
        <dbReference type="EMBL" id="RRT50264.1"/>
    </source>
</evidence>
<accession>A0A426YEV9</accession>
<dbReference type="Gene3D" id="3.40.50.2060">
    <property type="match status" value="1"/>
</dbReference>
<dbReference type="AlphaFoldDB" id="A0A426YEV9"/>
<sequence>IRGKKCIVIDPKIGGSLSLLIQTVMVMHQENDAELRHLSAEPVQTECSKILYLVRPQINLMKFISSNIQYDLSKGVQREYFVYFVPRRTVVCEKVKNYR</sequence>
<feature type="non-terminal residue" evidence="1">
    <location>
        <position position="1"/>
    </location>
</feature>
<dbReference type="SUPFAM" id="SSF56815">
    <property type="entry name" value="Sec1/munc18-like (SM) proteins"/>
    <property type="match status" value="1"/>
</dbReference>